<keyword evidence="10" id="KW-1185">Reference proteome</keyword>
<dbReference type="AlphaFoldDB" id="A0A5K7YET9"/>
<comment type="pathway">
    <text evidence="7 8">Carbohydrate biosynthesis; gluconeogenesis.</text>
</comment>
<dbReference type="Pfam" id="PF00121">
    <property type="entry name" value="TIM"/>
    <property type="match status" value="1"/>
</dbReference>
<dbReference type="RefSeq" id="WP_155314883.1">
    <property type="nucleotide sequence ID" value="NZ_AP021874.1"/>
</dbReference>
<reference evidence="9 10" key="1">
    <citation type="submission" date="2019-11" db="EMBL/GenBank/DDBJ databases">
        <title>Comparative genomics of hydrocarbon-degrading Desulfosarcina strains.</title>
        <authorList>
            <person name="Watanabe M."/>
            <person name="Kojima H."/>
            <person name="Fukui M."/>
        </authorList>
    </citation>
    <scope>NUCLEOTIDE SEQUENCE [LARGE SCALE GENOMIC DNA]</scope>
    <source>
        <strain evidence="9 10">PL12</strain>
    </source>
</reference>
<dbReference type="PROSITE" id="PS51440">
    <property type="entry name" value="TIM_2"/>
    <property type="match status" value="1"/>
</dbReference>
<dbReference type="GO" id="GO:0005829">
    <property type="term" value="C:cytosol"/>
    <property type="evidence" value="ECO:0007669"/>
    <property type="project" value="TreeGrafter"/>
</dbReference>
<dbReference type="InterPro" id="IPR035990">
    <property type="entry name" value="TIM_sf"/>
</dbReference>
<dbReference type="Proteomes" id="UP000427906">
    <property type="component" value="Chromosome"/>
</dbReference>
<keyword evidence="5 7" id="KW-0324">Glycolysis</keyword>
<evidence type="ECO:0000256" key="1">
    <source>
        <dbReference type="ARBA" id="ARBA00004680"/>
    </source>
</evidence>
<comment type="subcellular location">
    <subcellularLocation>
        <location evidence="7 8">Cytoplasm</location>
    </subcellularLocation>
</comment>
<dbReference type="NCBIfam" id="TIGR00419">
    <property type="entry name" value="tim"/>
    <property type="match status" value="1"/>
</dbReference>
<dbReference type="GO" id="GO:0004807">
    <property type="term" value="F:triose-phosphate isomerase activity"/>
    <property type="evidence" value="ECO:0007669"/>
    <property type="project" value="UniProtKB-UniRule"/>
</dbReference>
<dbReference type="InterPro" id="IPR020861">
    <property type="entry name" value="Triosephosphate_isomerase_AS"/>
</dbReference>
<dbReference type="HAMAP" id="MF_00147_B">
    <property type="entry name" value="TIM_B"/>
    <property type="match status" value="1"/>
</dbReference>
<evidence type="ECO:0000256" key="7">
    <source>
        <dbReference type="HAMAP-Rule" id="MF_00147"/>
    </source>
</evidence>
<dbReference type="KEGG" id="dalk:DSCA_04600"/>
<dbReference type="PANTHER" id="PTHR21139">
    <property type="entry name" value="TRIOSEPHOSPHATE ISOMERASE"/>
    <property type="match status" value="1"/>
</dbReference>
<feature type="binding site" evidence="7">
    <location>
        <position position="175"/>
    </location>
    <ligand>
        <name>substrate</name>
    </ligand>
</feature>
<gene>
    <name evidence="9" type="primary">tpi</name>
    <name evidence="7" type="synonym">tpiA</name>
    <name evidence="9" type="ORF">DSCA_04600</name>
</gene>
<name>A0A5K7YET9_9BACT</name>
<protein>
    <recommendedName>
        <fullName evidence="7 8">Triosephosphate isomerase</fullName>
        <shortName evidence="7">TIM</shortName>
        <shortName evidence="7">TPI</shortName>
        <ecNumber evidence="7 8">5.3.1.1</ecNumber>
    </recommendedName>
    <alternativeName>
        <fullName evidence="7">Triose-phosphate isomerase</fullName>
    </alternativeName>
</protein>
<proteinExistence type="inferred from homology"/>
<comment type="similarity">
    <text evidence="2 7 8">Belongs to the triosephosphate isomerase family.</text>
</comment>
<dbReference type="InterPro" id="IPR013785">
    <property type="entry name" value="Aldolase_TIM"/>
</dbReference>
<dbReference type="FunFam" id="3.20.20.70:FF:000016">
    <property type="entry name" value="Triosephosphate isomerase"/>
    <property type="match status" value="1"/>
</dbReference>
<dbReference type="UniPathway" id="UPA00109">
    <property type="reaction ID" value="UER00189"/>
</dbReference>
<dbReference type="GO" id="GO:0019563">
    <property type="term" value="P:glycerol catabolic process"/>
    <property type="evidence" value="ECO:0007669"/>
    <property type="project" value="TreeGrafter"/>
</dbReference>
<dbReference type="SUPFAM" id="SSF51351">
    <property type="entry name" value="Triosephosphate isomerase (TIM)"/>
    <property type="match status" value="1"/>
</dbReference>
<dbReference type="CDD" id="cd00311">
    <property type="entry name" value="TIM"/>
    <property type="match status" value="1"/>
</dbReference>
<dbReference type="EC" id="5.3.1.1" evidence="7 8"/>
<dbReference type="OrthoDB" id="9809429at2"/>
<evidence type="ECO:0000256" key="5">
    <source>
        <dbReference type="ARBA" id="ARBA00023152"/>
    </source>
</evidence>
<comment type="subunit">
    <text evidence="7 8">Homodimer.</text>
</comment>
<evidence type="ECO:0000256" key="4">
    <source>
        <dbReference type="ARBA" id="ARBA00022490"/>
    </source>
</evidence>
<dbReference type="GO" id="GO:0006096">
    <property type="term" value="P:glycolytic process"/>
    <property type="evidence" value="ECO:0007669"/>
    <property type="project" value="UniProtKB-UniRule"/>
</dbReference>
<dbReference type="InterPro" id="IPR022896">
    <property type="entry name" value="TrioseP_Isoase_bac/euk"/>
</dbReference>
<feature type="active site" description="Electrophile" evidence="7">
    <location>
        <position position="97"/>
    </location>
</feature>
<dbReference type="EMBL" id="AP021874">
    <property type="protein sequence ID" value="BBO66530.1"/>
    <property type="molecule type" value="Genomic_DNA"/>
</dbReference>
<keyword evidence="4 7" id="KW-0963">Cytoplasm</keyword>
<dbReference type="PANTHER" id="PTHR21139:SF42">
    <property type="entry name" value="TRIOSEPHOSPHATE ISOMERASE"/>
    <property type="match status" value="1"/>
</dbReference>
<dbReference type="PROSITE" id="PS00171">
    <property type="entry name" value="TIM_1"/>
    <property type="match status" value="1"/>
</dbReference>
<evidence type="ECO:0000256" key="2">
    <source>
        <dbReference type="ARBA" id="ARBA00007422"/>
    </source>
</evidence>
<comment type="pathway">
    <text evidence="1 7 8">Carbohydrate degradation; glycolysis; D-glyceraldehyde 3-phosphate from glycerone phosphate: step 1/1.</text>
</comment>
<feature type="active site" description="Proton acceptor" evidence="7">
    <location>
        <position position="169"/>
    </location>
</feature>
<feature type="binding site" evidence="7">
    <location>
        <begin position="11"/>
        <end position="13"/>
    </location>
    <ligand>
        <name>substrate</name>
    </ligand>
</feature>
<accession>A0A5K7YET9</accession>
<dbReference type="GO" id="GO:0046166">
    <property type="term" value="P:glyceraldehyde-3-phosphate biosynthetic process"/>
    <property type="evidence" value="ECO:0007669"/>
    <property type="project" value="TreeGrafter"/>
</dbReference>
<evidence type="ECO:0000256" key="8">
    <source>
        <dbReference type="RuleBase" id="RU363013"/>
    </source>
</evidence>
<feature type="binding site" evidence="7">
    <location>
        <position position="215"/>
    </location>
    <ligand>
        <name>substrate</name>
    </ligand>
</feature>
<dbReference type="Gene3D" id="3.20.20.70">
    <property type="entry name" value="Aldolase class I"/>
    <property type="match status" value="1"/>
</dbReference>
<evidence type="ECO:0000256" key="3">
    <source>
        <dbReference type="ARBA" id="ARBA00022432"/>
    </source>
</evidence>
<dbReference type="InterPro" id="IPR000652">
    <property type="entry name" value="Triosephosphate_isomerase"/>
</dbReference>
<keyword evidence="3 7" id="KW-0312">Gluconeogenesis</keyword>
<comment type="function">
    <text evidence="7">Involved in the gluconeogenesis. Catalyzes stereospecifically the conversion of dihydroxyacetone phosphate (DHAP) to D-glyceraldehyde-3-phosphate (G3P).</text>
</comment>
<evidence type="ECO:0000313" key="9">
    <source>
        <dbReference type="EMBL" id="BBO66530.1"/>
    </source>
</evidence>
<evidence type="ECO:0000256" key="6">
    <source>
        <dbReference type="ARBA" id="ARBA00023235"/>
    </source>
</evidence>
<dbReference type="UniPathway" id="UPA00138"/>
<evidence type="ECO:0000313" key="10">
    <source>
        <dbReference type="Proteomes" id="UP000427906"/>
    </source>
</evidence>
<keyword evidence="6 7" id="KW-0413">Isomerase</keyword>
<sequence length="253" mass="27535">MSSRTPLIAGNWKMHKTGTQAVEAAGKLKRLVDAARDVEIMIAPTYTALYQVAQTLKGSAIAVGAQDLFYEKQGAFTGKISSEMLVDAGCSHVIIGHSERRQFFGETDETVNRKIQAALSADLIPVFCIGESEAQREAGDTFSVLDKQVRVGLKDFVSEALTRIVIAYEPVWAIGTGKTATREQAQEAHQFIRSLLETLFGKPFADTVRILYGGSVKPDNVRALMEMPDVDGALVGGASLDPETFSKLVFYNE</sequence>
<dbReference type="GO" id="GO:0006094">
    <property type="term" value="P:gluconeogenesis"/>
    <property type="evidence" value="ECO:0007669"/>
    <property type="project" value="UniProtKB-UniRule"/>
</dbReference>
<comment type="catalytic activity">
    <reaction evidence="7 8">
        <text>D-glyceraldehyde 3-phosphate = dihydroxyacetone phosphate</text>
        <dbReference type="Rhea" id="RHEA:18585"/>
        <dbReference type="ChEBI" id="CHEBI:57642"/>
        <dbReference type="ChEBI" id="CHEBI:59776"/>
        <dbReference type="EC" id="5.3.1.1"/>
    </reaction>
</comment>
<feature type="binding site" evidence="7">
    <location>
        <begin position="236"/>
        <end position="237"/>
    </location>
    <ligand>
        <name>substrate</name>
    </ligand>
</feature>
<organism evidence="9 10">
    <name type="scientific">Desulfosarcina alkanivorans</name>
    <dbReference type="NCBI Taxonomy" id="571177"/>
    <lineage>
        <taxon>Bacteria</taxon>
        <taxon>Pseudomonadati</taxon>
        <taxon>Thermodesulfobacteriota</taxon>
        <taxon>Desulfobacteria</taxon>
        <taxon>Desulfobacterales</taxon>
        <taxon>Desulfosarcinaceae</taxon>
        <taxon>Desulfosarcina</taxon>
    </lineage>
</organism>